<reference evidence="1 2" key="1">
    <citation type="submission" date="2008-04" db="EMBL/GenBank/DDBJ databases">
        <title>Draft genome sequence of Bacteroides intestinalis (DSM 17393).</title>
        <authorList>
            <person name="Sudarsanam P."/>
            <person name="Ley R."/>
            <person name="Guruge J."/>
            <person name="Turnbaugh P.J."/>
            <person name="Mahowald M."/>
            <person name="Liep D."/>
            <person name="Gordon J."/>
        </authorList>
    </citation>
    <scope>NUCLEOTIDE SEQUENCE [LARGE SCALE GENOMIC DNA]</scope>
    <source>
        <strain evidence="1 2">DSM 17393</strain>
    </source>
</reference>
<evidence type="ECO:0000313" key="2">
    <source>
        <dbReference type="Proteomes" id="UP000004596"/>
    </source>
</evidence>
<reference evidence="1 2" key="2">
    <citation type="submission" date="2008-04" db="EMBL/GenBank/DDBJ databases">
        <authorList>
            <person name="Fulton L."/>
            <person name="Clifton S."/>
            <person name="Fulton B."/>
            <person name="Xu J."/>
            <person name="Minx P."/>
            <person name="Pepin K.H."/>
            <person name="Johnson M."/>
            <person name="Thiruvilangam P."/>
            <person name="Bhonagiri V."/>
            <person name="Nash W.E."/>
            <person name="Mardis E.R."/>
            <person name="Wilson R.K."/>
        </authorList>
    </citation>
    <scope>NUCLEOTIDE SEQUENCE [LARGE SCALE GENOMIC DNA]</scope>
    <source>
        <strain evidence="1 2">DSM 17393</strain>
    </source>
</reference>
<dbReference type="AlphaFoldDB" id="B3C8A4"/>
<comment type="caution">
    <text evidence="1">The sequence shown here is derived from an EMBL/GenBank/DDBJ whole genome shotgun (WGS) entry which is preliminary data.</text>
</comment>
<proteinExistence type="predicted"/>
<evidence type="ECO:0000313" key="1">
    <source>
        <dbReference type="EMBL" id="EDV06709.1"/>
    </source>
</evidence>
<sequence length="77" mass="8891">MFSSAAFSFVFLPHIRHGRLISYLNTNKFALTALNRMQNMVPSSQLRQEKAHEAFGYKAGLFYLCGKETIEWTQSMK</sequence>
<organism evidence="1 2">
    <name type="scientific">Bacteroides intestinalis DSM 17393</name>
    <dbReference type="NCBI Taxonomy" id="471870"/>
    <lineage>
        <taxon>Bacteria</taxon>
        <taxon>Pseudomonadati</taxon>
        <taxon>Bacteroidota</taxon>
        <taxon>Bacteroidia</taxon>
        <taxon>Bacteroidales</taxon>
        <taxon>Bacteroidaceae</taxon>
        <taxon>Bacteroides</taxon>
    </lineage>
</organism>
<dbReference type="EMBL" id="ABJL02000007">
    <property type="protein sequence ID" value="EDV06709.1"/>
    <property type="molecule type" value="Genomic_DNA"/>
</dbReference>
<protein>
    <submittedName>
        <fullName evidence="1">Uncharacterized protein</fullName>
    </submittedName>
</protein>
<name>B3C8A4_9BACE</name>
<accession>B3C8A4</accession>
<gene>
    <name evidence="1" type="ORF">BACINT_01803</name>
</gene>
<dbReference type="Proteomes" id="UP000004596">
    <property type="component" value="Unassembled WGS sequence"/>
</dbReference>